<dbReference type="InterPro" id="IPR017972">
    <property type="entry name" value="Cyt_P450_CS"/>
</dbReference>
<evidence type="ECO:0000256" key="3">
    <source>
        <dbReference type="ARBA" id="ARBA00022617"/>
    </source>
</evidence>
<feature type="binding site" description="axial binding residue" evidence="8">
    <location>
        <position position="462"/>
    </location>
    <ligand>
        <name>heme</name>
        <dbReference type="ChEBI" id="CHEBI:30413"/>
    </ligand>
    <ligandPart>
        <name>Fe</name>
        <dbReference type="ChEBI" id="CHEBI:18248"/>
    </ligandPart>
</feature>
<comment type="caution">
    <text evidence="11">The sequence shown here is derived from an EMBL/GenBank/DDBJ whole genome shotgun (WGS) entry which is preliminary data.</text>
</comment>
<evidence type="ECO:0008006" key="13">
    <source>
        <dbReference type="Google" id="ProtNLM"/>
    </source>
</evidence>
<reference evidence="12" key="1">
    <citation type="submission" date="2023-01" db="EMBL/GenBank/DDBJ databases">
        <title>Key to firefly adult light organ development and bioluminescence: homeobox transcription factors regulate luciferase expression and transportation to peroxisome.</title>
        <authorList>
            <person name="Fu X."/>
        </authorList>
    </citation>
    <scope>NUCLEOTIDE SEQUENCE [LARGE SCALE GENOMIC DNA]</scope>
</reference>
<keyword evidence="6 8" id="KW-0408">Iron</keyword>
<dbReference type="SUPFAM" id="SSF48264">
    <property type="entry name" value="Cytochrome P450"/>
    <property type="match status" value="1"/>
</dbReference>
<comment type="cofactor">
    <cofactor evidence="1 8">
        <name>heme</name>
        <dbReference type="ChEBI" id="CHEBI:30413"/>
    </cofactor>
</comment>
<keyword evidence="10" id="KW-0472">Membrane</keyword>
<dbReference type="Gene3D" id="1.10.630.10">
    <property type="entry name" value="Cytochrome P450"/>
    <property type="match status" value="1"/>
</dbReference>
<keyword evidence="3 8" id="KW-0349">Heme</keyword>
<evidence type="ECO:0000256" key="5">
    <source>
        <dbReference type="ARBA" id="ARBA00023002"/>
    </source>
</evidence>
<keyword evidence="5 9" id="KW-0560">Oxidoreductase</keyword>
<accession>A0AAN7PD91</accession>
<protein>
    <recommendedName>
        <fullName evidence="13">Cytochrome P450</fullName>
    </recommendedName>
</protein>
<evidence type="ECO:0000313" key="11">
    <source>
        <dbReference type="EMBL" id="KAK4880256.1"/>
    </source>
</evidence>
<evidence type="ECO:0000256" key="10">
    <source>
        <dbReference type="SAM" id="Phobius"/>
    </source>
</evidence>
<keyword evidence="10" id="KW-1133">Transmembrane helix</keyword>
<dbReference type="AlphaFoldDB" id="A0AAN7PD91"/>
<dbReference type="InterPro" id="IPR036396">
    <property type="entry name" value="Cyt_P450_sf"/>
</dbReference>
<dbReference type="PANTHER" id="PTHR24291">
    <property type="entry name" value="CYTOCHROME P450 FAMILY 4"/>
    <property type="match status" value="1"/>
</dbReference>
<dbReference type="Proteomes" id="UP001353858">
    <property type="component" value="Unassembled WGS sequence"/>
</dbReference>
<keyword evidence="4 8" id="KW-0479">Metal-binding</keyword>
<keyword evidence="12" id="KW-1185">Reference proteome</keyword>
<gene>
    <name evidence="11" type="ORF">RN001_008402</name>
</gene>
<dbReference type="PRINTS" id="PR00463">
    <property type="entry name" value="EP450I"/>
</dbReference>
<dbReference type="InterPro" id="IPR050196">
    <property type="entry name" value="Cytochrome_P450_Monoox"/>
</dbReference>
<evidence type="ECO:0000256" key="9">
    <source>
        <dbReference type="RuleBase" id="RU000461"/>
    </source>
</evidence>
<dbReference type="PANTHER" id="PTHR24291:SF187">
    <property type="entry name" value="CYTOCHROME P450 4AE1-RELATED"/>
    <property type="match status" value="1"/>
</dbReference>
<organism evidence="11 12">
    <name type="scientific">Aquatica leii</name>
    <dbReference type="NCBI Taxonomy" id="1421715"/>
    <lineage>
        <taxon>Eukaryota</taxon>
        <taxon>Metazoa</taxon>
        <taxon>Ecdysozoa</taxon>
        <taxon>Arthropoda</taxon>
        <taxon>Hexapoda</taxon>
        <taxon>Insecta</taxon>
        <taxon>Pterygota</taxon>
        <taxon>Neoptera</taxon>
        <taxon>Endopterygota</taxon>
        <taxon>Coleoptera</taxon>
        <taxon>Polyphaga</taxon>
        <taxon>Elateriformia</taxon>
        <taxon>Elateroidea</taxon>
        <taxon>Lampyridae</taxon>
        <taxon>Luciolinae</taxon>
        <taxon>Aquatica</taxon>
    </lineage>
</organism>
<evidence type="ECO:0000256" key="6">
    <source>
        <dbReference type="ARBA" id="ARBA00023004"/>
    </source>
</evidence>
<dbReference type="InterPro" id="IPR001128">
    <property type="entry name" value="Cyt_P450"/>
</dbReference>
<evidence type="ECO:0000256" key="2">
    <source>
        <dbReference type="ARBA" id="ARBA00010617"/>
    </source>
</evidence>
<sequence>MSTVQLMLPFHINMFLTCFSIVTLLVVLLIWWYTIYYKIKKDFSLIPGPFAIPGIGSVYCIKAGYQFIESLMNLKSKYGEMVQIFVGLSPLLLISGVESVQFMLSSKEFIDKSYQYDYFKPWLGNGLLISNVETWKNHRKLLTPVFHYNALQSFIQIFNKQSDKLISKLECLKNDIDIFPIIKLYSLDVVCETIMDTSVNAQEELNSEYVNNVDEVIKIVLNRFFSIIKRWHFVYRLSQDYQDEKKYIKRLHRFTNSVIENRRKELYSREKMTNKKLNLLDILLTSTVNEKYLTNEEIRGEVDTFMFAGYDTMTSGISFVLYSLSKHLLIQVFLKFKLTVLYVKFLQDKVVQELQDVVGSDKKSLTYEDVQNLRYLDQVVKESLRMYPPVVFILRKLQKEAVLNGHVLPKNLIVLIFVYGLHYHKDLYPNPKTFDPDRFNESNSQNRSLYAFIPFSLGIRNCIGNKFAMLVIKFTVANILRKFKLLPVAKHQPQLNAFGVLKSDNGLLVRLEKRTHQTL</sequence>
<dbReference type="CDD" id="cd20628">
    <property type="entry name" value="CYP4"/>
    <property type="match status" value="1"/>
</dbReference>
<evidence type="ECO:0000313" key="12">
    <source>
        <dbReference type="Proteomes" id="UP001353858"/>
    </source>
</evidence>
<evidence type="ECO:0000256" key="1">
    <source>
        <dbReference type="ARBA" id="ARBA00001971"/>
    </source>
</evidence>
<dbReference type="GO" id="GO:0016705">
    <property type="term" value="F:oxidoreductase activity, acting on paired donors, with incorporation or reduction of molecular oxygen"/>
    <property type="evidence" value="ECO:0007669"/>
    <property type="project" value="InterPro"/>
</dbReference>
<dbReference type="InterPro" id="IPR002401">
    <property type="entry name" value="Cyt_P450_E_grp-I"/>
</dbReference>
<dbReference type="GO" id="GO:0005506">
    <property type="term" value="F:iron ion binding"/>
    <property type="evidence" value="ECO:0007669"/>
    <property type="project" value="InterPro"/>
</dbReference>
<proteinExistence type="inferred from homology"/>
<feature type="transmembrane region" description="Helical" evidence="10">
    <location>
        <begin position="12"/>
        <end position="33"/>
    </location>
</feature>
<evidence type="ECO:0000256" key="4">
    <source>
        <dbReference type="ARBA" id="ARBA00022723"/>
    </source>
</evidence>
<dbReference type="PROSITE" id="PS00086">
    <property type="entry name" value="CYTOCHROME_P450"/>
    <property type="match status" value="1"/>
</dbReference>
<dbReference type="Pfam" id="PF00067">
    <property type="entry name" value="p450"/>
    <property type="match status" value="1"/>
</dbReference>
<name>A0AAN7PD91_9COLE</name>
<comment type="similarity">
    <text evidence="2 9">Belongs to the cytochrome P450 family.</text>
</comment>
<dbReference type="GO" id="GO:0004497">
    <property type="term" value="F:monooxygenase activity"/>
    <property type="evidence" value="ECO:0007669"/>
    <property type="project" value="UniProtKB-KW"/>
</dbReference>
<dbReference type="PRINTS" id="PR00385">
    <property type="entry name" value="P450"/>
</dbReference>
<evidence type="ECO:0000256" key="7">
    <source>
        <dbReference type="ARBA" id="ARBA00023033"/>
    </source>
</evidence>
<keyword evidence="7 9" id="KW-0503">Monooxygenase</keyword>
<evidence type="ECO:0000256" key="8">
    <source>
        <dbReference type="PIRSR" id="PIRSR602401-1"/>
    </source>
</evidence>
<dbReference type="GO" id="GO:0020037">
    <property type="term" value="F:heme binding"/>
    <property type="evidence" value="ECO:0007669"/>
    <property type="project" value="InterPro"/>
</dbReference>
<dbReference type="EMBL" id="JARPUR010000003">
    <property type="protein sequence ID" value="KAK4880256.1"/>
    <property type="molecule type" value="Genomic_DNA"/>
</dbReference>
<feature type="transmembrane region" description="Helical" evidence="10">
    <location>
        <begin position="45"/>
        <end position="64"/>
    </location>
</feature>
<keyword evidence="10" id="KW-0812">Transmembrane</keyword>